<dbReference type="PATRIC" id="fig|1389489.3.peg.1302"/>
<dbReference type="EMBL" id="CP006734">
    <property type="protein sequence ID" value="AGW41426.1"/>
    <property type="molecule type" value="Genomic_DNA"/>
</dbReference>
<dbReference type="InterPro" id="IPR014914">
    <property type="entry name" value="RES_dom"/>
</dbReference>
<dbReference type="AlphaFoldDB" id="U3P6L1"/>
<evidence type="ECO:0000259" key="1">
    <source>
        <dbReference type="SMART" id="SM00953"/>
    </source>
</evidence>
<reference evidence="2 3" key="1">
    <citation type="journal article" date="2013" name="Genome Announc.">
        <title>Complete Genome Sequence of Leifsonia xyli subsp. cynodontis Strain DSM46306, a Gram-Positive Bacterial Pathogen of Grasses.</title>
        <authorList>
            <person name="Monteiro-Vitorello C.B."/>
            <person name="Zerillo M.M."/>
            <person name="Van Sluys M.A."/>
            <person name="Camargo L.E."/>
            <person name="Kitajima J.P."/>
        </authorList>
    </citation>
    <scope>NUCLEOTIDE SEQUENCE [LARGE SCALE GENOMIC DNA]</scope>
    <source>
        <strain evidence="2 3">DSM 46306</strain>
    </source>
</reference>
<keyword evidence="3" id="KW-1185">Reference proteome</keyword>
<dbReference type="eggNOG" id="COG5654">
    <property type="taxonomic scope" value="Bacteria"/>
</dbReference>
<dbReference type="Proteomes" id="UP000016743">
    <property type="component" value="Chromosome"/>
</dbReference>
<dbReference type="STRING" id="1389489.O159_13560"/>
<accession>U3P6L1</accession>
<evidence type="ECO:0000313" key="3">
    <source>
        <dbReference type="Proteomes" id="UP000016743"/>
    </source>
</evidence>
<sequence length="191" mass="20766">MDSLRSVLERVASAKTVEIRDAFYRHAAPNRDAFTGGTDDRWGANFRVIYLARPESGTVIEAYRHLVEDQGIPAANIRPRILYTVPVKVTRVLDLTDDKTAATVGLTTADLHSTVGEYDACQAVAAAAHQLNRHGILAPAAEGAGATLALFTERLSIDERPVPTAQTLWASLPSDPRQQRHLRAVRDGDAS</sequence>
<dbReference type="SMART" id="SM00953">
    <property type="entry name" value="RES"/>
    <property type="match status" value="1"/>
</dbReference>
<evidence type="ECO:0000313" key="2">
    <source>
        <dbReference type="EMBL" id="AGW41426.1"/>
    </source>
</evidence>
<dbReference type="Pfam" id="PF08808">
    <property type="entry name" value="RES"/>
    <property type="match status" value="1"/>
</dbReference>
<proteinExistence type="predicted"/>
<protein>
    <recommendedName>
        <fullName evidence="1">RES domain-containing protein</fullName>
    </recommendedName>
</protein>
<dbReference type="OrthoDB" id="5181259at2"/>
<organism evidence="2 3">
    <name type="scientific">Leifsonia xyli subsp. cynodontis DSM 46306</name>
    <dbReference type="NCBI Taxonomy" id="1389489"/>
    <lineage>
        <taxon>Bacteria</taxon>
        <taxon>Bacillati</taxon>
        <taxon>Actinomycetota</taxon>
        <taxon>Actinomycetes</taxon>
        <taxon>Micrococcales</taxon>
        <taxon>Microbacteriaceae</taxon>
        <taxon>Leifsonia</taxon>
    </lineage>
</organism>
<dbReference type="RefSeq" id="WP_021754878.1">
    <property type="nucleotide sequence ID" value="NC_022438.1"/>
</dbReference>
<gene>
    <name evidence="2" type="ORF">O159_13560</name>
</gene>
<feature type="domain" description="RES" evidence="1">
    <location>
        <begin position="29"/>
        <end position="164"/>
    </location>
</feature>
<dbReference type="HOGENOM" id="CLU_1419898_0_0_11"/>
<dbReference type="KEGG" id="lxy:O159_13560"/>
<name>U3P6L1_LEIXC</name>